<evidence type="ECO:0000256" key="7">
    <source>
        <dbReference type="ARBA" id="ARBA00022989"/>
    </source>
</evidence>
<evidence type="ECO:0000256" key="2">
    <source>
        <dbReference type="ARBA" id="ARBA00007069"/>
    </source>
</evidence>
<evidence type="ECO:0000256" key="4">
    <source>
        <dbReference type="ARBA" id="ARBA00022475"/>
    </source>
</evidence>
<dbReference type="PROSITE" id="PS50928">
    <property type="entry name" value="ABC_TM1"/>
    <property type="match status" value="1"/>
</dbReference>
<dbReference type="InterPro" id="IPR049783">
    <property type="entry name" value="ABC_perm_TupB-like"/>
</dbReference>
<feature type="domain" description="ABC transmembrane type-1" evidence="11">
    <location>
        <begin position="5"/>
        <end position="207"/>
    </location>
</feature>
<feature type="transmembrane region" description="Helical" evidence="9">
    <location>
        <begin position="190"/>
        <end position="213"/>
    </location>
</feature>
<dbReference type="Pfam" id="PF00528">
    <property type="entry name" value="BPD_transp_1"/>
    <property type="match status" value="1"/>
</dbReference>
<dbReference type="CDD" id="cd06261">
    <property type="entry name" value="TM_PBP2"/>
    <property type="match status" value="1"/>
</dbReference>
<evidence type="ECO:0000256" key="1">
    <source>
        <dbReference type="ARBA" id="ARBA00004651"/>
    </source>
</evidence>
<dbReference type="InterPro" id="IPR011867">
    <property type="entry name" value="ModB_ABC"/>
</dbReference>
<keyword evidence="5 10" id="KW-0500">Molybdenum</keyword>
<dbReference type="PANTHER" id="PTHR30183:SF3">
    <property type="entry name" value="MOLYBDENUM TRANSPORT SYSTEM PERMEASE PROTEIN MODB"/>
    <property type="match status" value="1"/>
</dbReference>
<dbReference type="InterPro" id="IPR000515">
    <property type="entry name" value="MetI-like"/>
</dbReference>
<dbReference type="OrthoDB" id="9795403at2"/>
<dbReference type="NCBIfam" id="NF038017">
    <property type="entry name" value="ABC_perm1"/>
    <property type="match status" value="1"/>
</dbReference>
<comment type="function">
    <text evidence="10">Part of the binding-protein-dependent transport system for molybdenum; probably responsible for the translocation of the substrate across the membrane.</text>
</comment>
<feature type="transmembrane region" description="Helical" evidence="9">
    <location>
        <begin position="43"/>
        <end position="65"/>
    </location>
</feature>
<dbReference type="PANTHER" id="PTHR30183">
    <property type="entry name" value="MOLYBDENUM TRANSPORT SYSTEM PERMEASE PROTEIN MODB"/>
    <property type="match status" value="1"/>
</dbReference>
<dbReference type="Proteomes" id="UP000253490">
    <property type="component" value="Unassembled WGS sequence"/>
</dbReference>
<gene>
    <name evidence="12" type="ORF">DES36_10828</name>
</gene>
<evidence type="ECO:0000256" key="3">
    <source>
        <dbReference type="ARBA" id="ARBA00022448"/>
    </source>
</evidence>
<name>A0A366I8X0_9FIRM</name>
<reference evidence="12 13" key="1">
    <citation type="submission" date="2018-06" db="EMBL/GenBank/DDBJ databases">
        <title>Genomic Encyclopedia of Type Strains, Phase IV (KMG-IV): sequencing the most valuable type-strain genomes for metagenomic binning, comparative biology and taxonomic classification.</title>
        <authorList>
            <person name="Goeker M."/>
        </authorList>
    </citation>
    <scope>NUCLEOTIDE SEQUENCE [LARGE SCALE GENOMIC DNA]</scope>
    <source>
        <strain evidence="12 13">DSM 22112</strain>
    </source>
</reference>
<keyword evidence="8 9" id="KW-0472">Membrane</keyword>
<evidence type="ECO:0000256" key="8">
    <source>
        <dbReference type="ARBA" id="ARBA00023136"/>
    </source>
</evidence>
<keyword evidence="13" id="KW-1185">Reference proteome</keyword>
<dbReference type="AlphaFoldDB" id="A0A366I8X0"/>
<dbReference type="Gene3D" id="1.10.3720.10">
    <property type="entry name" value="MetI-like"/>
    <property type="match status" value="1"/>
</dbReference>
<comment type="caution">
    <text evidence="12">The sequence shown here is derived from an EMBL/GenBank/DDBJ whole genome shotgun (WGS) entry which is preliminary data.</text>
</comment>
<comment type="subcellular location">
    <subcellularLocation>
        <location evidence="1 9">Cell membrane</location>
        <topology evidence="1 9">Multi-pass membrane protein</topology>
    </subcellularLocation>
</comment>
<organism evidence="12 13">
    <name type="scientific">Alkalibaculum bacchi</name>
    <dbReference type="NCBI Taxonomy" id="645887"/>
    <lineage>
        <taxon>Bacteria</taxon>
        <taxon>Bacillati</taxon>
        <taxon>Bacillota</taxon>
        <taxon>Clostridia</taxon>
        <taxon>Eubacteriales</taxon>
        <taxon>Eubacteriaceae</taxon>
        <taxon>Alkalibaculum</taxon>
    </lineage>
</organism>
<dbReference type="GO" id="GO:0015098">
    <property type="term" value="F:molybdate ion transmembrane transporter activity"/>
    <property type="evidence" value="ECO:0007669"/>
    <property type="project" value="UniProtKB-UniRule"/>
</dbReference>
<feature type="transmembrane region" description="Helical" evidence="9">
    <location>
        <begin position="77"/>
        <end position="102"/>
    </location>
</feature>
<feature type="transmembrane region" description="Helical" evidence="9">
    <location>
        <begin position="138"/>
        <end position="156"/>
    </location>
</feature>
<feature type="transmembrane region" description="Helical" evidence="9">
    <location>
        <begin position="6"/>
        <end position="31"/>
    </location>
</feature>
<evidence type="ECO:0000259" key="11">
    <source>
        <dbReference type="PROSITE" id="PS50928"/>
    </source>
</evidence>
<evidence type="ECO:0000256" key="10">
    <source>
        <dbReference type="RuleBase" id="RU365097"/>
    </source>
</evidence>
<evidence type="ECO:0000313" key="13">
    <source>
        <dbReference type="Proteomes" id="UP000253490"/>
    </source>
</evidence>
<keyword evidence="4 10" id="KW-1003">Cell membrane</keyword>
<dbReference type="NCBIfam" id="TIGR02141">
    <property type="entry name" value="modB_ABC"/>
    <property type="match status" value="1"/>
</dbReference>
<dbReference type="InterPro" id="IPR035906">
    <property type="entry name" value="MetI-like_sf"/>
</dbReference>
<evidence type="ECO:0000256" key="9">
    <source>
        <dbReference type="RuleBase" id="RU363032"/>
    </source>
</evidence>
<evidence type="ECO:0000256" key="6">
    <source>
        <dbReference type="ARBA" id="ARBA00022692"/>
    </source>
</evidence>
<sequence>MLSPIILSLKIASIATVFSFVLGIFFGYILNRKNIPGKNIWETILILPMILPPSVTGYLLLIAFGKRGIIGDFLIEHFGIQIVFTWIGAVISACVVSLPLMYQNAKSAFISIDPIYEKAAETLGSSEWKIFRTVTLPLAWPGIISGVILSFARAIGEFGATLMIAGNIPGKTQTMPTAIYFAVESGNTDIANSLVLIMVVFSFSVIFALNTWLKRKNYIGKQG</sequence>
<comment type="similarity">
    <text evidence="2 10">Belongs to the binding-protein-dependent transport system permease family. CysTW subfamily.</text>
</comment>
<keyword evidence="6 9" id="KW-0812">Transmembrane</keyword>
<dbReference type="RefSeq" id="WP_113920565.1">
    <property type="nucleotide sequence ID" value="NZ_QNRX01000008.1"/>
</dbReference>
<dbReference type="GO" id="GO:0005886">
    <property type="term" value="C:plasma membrane"/>
    <property type="evidence" value="ECO:0007669"/>
    <property type="project" value="UniProtKB-SubCell"/>
</dbReference>
<accession>A0A366I8X0</accession>
<dbReference type="SUPFAM" id="SSF161098">
    <property type="entry name" value="MetI-like"/>
    <property type="match status" value="1"/>
</dbReference>
<protein>
    <recommendedName>
        <fullName evidence="10">Molybdenum transport system permease</fullName>
    </recommendedName>
</protein>
<proteinExistence type="inferred from homology"/>
<dbReference type="EMBL" id="QNRX01000008">
    <property type="protein sequence ID" value="RBP64415.1"/>
    <property type="molecule type" value="Genomic_DNA"/>
</dbReference>
<keyword evidence="7 9" id="KW-1133">Transmembrane helix</keyword>
<evidence type="ECO:0000256" key="5">
    <source>
        <dbReference type="ARBA" id="ARBA00022505"/>
    </source>
</evidence>
<evidence type="ECO:0000313" key="12">
    <source>
        <dbReference type="EMBL" id="RBP64415.1"/>
    </source>
</evidence>
<keyword evidence="3 9" id="KW-0813">Transport</keyword>